<evidence type="ECO:0000313" key="3">
    <source>
        <dbReference type="Proteomes" id="UP001165653"/>
    </source>
</evidence>
<sequence>MSRGRTIILLLLLSHALVFAVSSTIHSRRTGEATGTAGSDAPREAALRSAERIPREEIRGRFERRLRELEDSTLSAADFGIAKRELFRDWIRHDLQSALDLFFAVENERHHAFSAGELSKELADAMAMQPRAVWDWIARRRWGSQTPDVFEKWSRTMIDNGQIDLILELLPGAPSFTRSKLVESLCPKATPAQLAKLREHLTDMSDEHGKQTMLTAYAERMIEAAGDDSAALLAAEKDPAVRSQLATEWAKRELRHLPMDQAVPALLGLPSEVREDALLELGKSPRTGGFPAAVGVLDSLAAAGLLADPSSPFVGKMIEQTLSATGDIGWLHPDSVREIAAISRVDLRHFALETLGRTMVERGPRDALLKSAEAIPAGPDRDAFLAVVIEALASEPEFPPDHETAETRTELRQRLLEEMSEAGR</sequence>
<keyword evidence="3" id="KW-1185">Reference proteome</keyword>
<dbReference type="Proteomes" id="UP001165653">
    <property type="component" value="Unassembled WGS sequence"/>
</dbReference>
<gene>
    <name evidence="2" type="ORF">OJ996_01485</name>
</gene>
<evidence type="ECO:0000256" key="1">
    <source>
        <dbReference type="SAM" id="MobiDB-lite"/>
    </source>
</evidence>
<dbReference type="EMBL" id="JAPDDR010000001">
    <property type="protein sequence ID" value="MCW1912225.1"/>
    <property type="molecule type" value="Genomic_DNA"/>
</dbReference>
<protein>
    <recommendedName>
        <fullName evidence="4">HEAT repeat protein</fullName>
    </recommendedName>
</protein>
<proteinExistence type="predicted"/>
<reference evidence="2" key="1">
    <citation type="submission" date="2022-10" db="EMBL/GenBank/DDBJ databases">
        <title>Luteolibacter sp. GHJ8, whole genome shotgun sequencing project.</title>
        <authorList>
            <person name="Zhao G."/>
            <person name="Shen L."/>
        </authorList>
    </citation>
    <scope>NUCLEOTIDE SEQUENCE</scope>
    <source>
        <strain evidence="2">GHJ8</strain>
    </source>
</reference>
<evidence type="ECO:0008006" key="4">
    <source>
        <dbReference type="Google" id="ProtNLM"/>
    </source>
</evidence>
<name>A0ABT3FXC2_9BACT</name>
<dbReference type="RefSeq" id="WP_264510431.1">
    <property type="nucleotide sequence ID" value="NZ_JAPDDR010000001.1"/>
</dbReference>
<organism evidence="2 3">
    <name type="scientific">Luteolibacter rhizosphaerae</name>
    <dbReference type="NCBI Taxonomy" id="2989719"/>
    <lineage>
        <taxon>Bacteria</taxon>
        <taxon>Pseudomonadati</taxon>
        <taxon>Verrucomicrobiota</taxon>
        <taxon>Verrucomicrobiia</taxon>
        <taxon>Verrucomicrobiales</taxon>
        <taxon>Verrucomicrobiaceae</taxon>
        <taxon>Luteolibacter</taxon>
    </lineage>
</organism>
<feature type="region of interest" description="Disordered" evidence="1">
    <location>
        <begin position="396"/>
        <end position="424"/>
    </location>
</feature>
<evidence type="ECO:0000313" key="2">
    <source>
        <dbReference type="EMBL" id="MCW1912225.1"/>
    </source>
</evidence>
<accession>A0ABT3FXC2</accession>
<feature type="compositionally biased region" description="Basic and acidic residues" evidence="1">
    <location>
        <begin position="399"/>
        <end position="424"/>
    </location>
</feature>
<comment type="caution">
    <text evidence="2">The sequence shown here is derived from an EMBL/GenBank/DDBJ whole genome shotgun (WGS) entry which is preliminary data.</text>
</comment>